<name>A0A7I8VWQ8_9ANNE</name>
<protein>
    <recommendedName>
        <fullName evidence="2">CN hydrolase domain-containing protein</fullName>
    </recommendedName>
</protein>
<dbReference type="PANTHER" id="PTHR46044:SF1">
    <property type="entry name" value="CN HYDROLASE DOMAIN-CONTAINING PROTEIN"/>
    <property type="match status" value="1"/>
</dbReference>
<accession>A0A7I8VWQ8</accession>
<dbReference type="AlphaFoldDB" id="A0A7I8VWQ8"/>
<dbReference type="Proteomes" id="UP000549394">
    <property type="component" value="Unassembled WGS sequence"/>
</dbReference>
<evidence type="ECO:0000256" key="1">
    <source>
        <dbReference type="ARBA" id="ARBA00008129"/>
    </source>
</evidence>
<dbReference type="Pfam" id="PF00795">
    <property type="entry name" value="CN_hydrolase"/>
    <property type="match status" value="1"/>
</dbReference>
<gene>
    <name evidence="3" type="ORF">DGYR_LOCUS7317</name>
</gene>
<dbReference type="PROSITE" id="PS50263">
    <property type="entry name" value="CN_HYDROLASE"/>
    <property type="match status" value="1"/>
</dbReference>
<dbReference type="Gene3D" id="3.60.110.10">
    <property type="entry name" value="Carbon-nitrogen hydrolase"/>
    <property type="match status" value="1"/>
</dbReference>
<reference evidence="3 4" key="1">
    <citation type="submission" date="2020-08" db="EMBL/GenBank/DDBJ databases">
        <authorList>
            <person name="Hejnol A."/>
        </authorList>
    </citation>
    <scope>NUCLEOTIDE SEQUENCE [LARGE SCALE GENOMIC DNA]</scope>
</reference>
<dbReference type="PROSITE" id="PS00921">
    <property type="entry name" value="NITRIL_CHT_2"/>
    <property type="match status" value="1"/>
</dbReference>
<comment type="similarity">
    <text evidence="1">Belongs to the carbon-nitrogen hydrolase superfamily. Nitrilase family.</text>
</comment>
<keyword evidence="4" id="KW-1185">Reference proteome</keyword>
<evidence type="ECO:0000313" key="4">
    <source>
        <dbReference type="Proteomes" id="UP000549394"/>
    </source>
</evidence>
<evidence type="ECO:0000259" key="2">
    <source>
        <dbReference type="PROSITE" id="PS50263"/>
    </source>
</evidence>
<comment type="caution">
    <text evidence="3">The sequence shown here is derived from an EMBL/GenBank/DDBJ whole genome shotgun (WGS) entry which is preliminary data.</text>
</comment>
<dbReference type="OrthoDB" id="10250282at2759"/>
<evidence type="ECO:0000313" key="3">
    <source>
        <dbReference type="EMBL" id="CAD5119023.1"/>
    </source>
</evidence>
<dbReference type="CDD" id="cd07564">
    <property type="entry name" value="nitrilases_CHs"/>
    <property type="match status" value="1"/>
</dbReference>
<feature type="domain" description="CN hydrolase" evidence="2">
    <location>
        <begin position="3"/>
        <end position="274"/>
    </location>
</feature>
<dbReference type="GO" id="GO:0000257">
    <property type="term" value="F:nitrilase activity"/>
    <property type="evidence" value="ECO:0007669"/>
    <property type="project" value="UniProtKB-ARBA"/>
</dbReference>
<dbReference type="InterPro" id="IPR000132">
    <property type="entry name" value="Nitrilase/CN_hydratase_CS"/>
</dbReference>
<dbReference type="SUPFAM" id="SSF56317">
    <property type="entry name" value="Carbon-nitrogen hydrolase"/>
    <property type="match status" value="1"/>
</dbReference>
<dbReference type="PANTHER" id="PTHR46044">
    <property type="entry name" value="NITRILASE"/>
    <property type="match status" value="1"/>
</dbReference>
<dbReference type="EMBL" id="CAJFCJ010000009">
    <property type="protein sequence ID" value="CAD5119023.1"/>
    <property type="molecule type" value="Genomic_DNA"/>
</dbReference>
<organism evidence="3 4">
    <name type="scientific">Dimorphilus gyrociliatus</name>
    <dbReference type="NCBI Taxonomy" id="2664684"/>
    <lineage>
        <taxon>Eukaryota</taxon>
        <taxon>Metazoa</taxon>
        <taxon>Spiralia</taxon>
        <taxon>Lophotrochozoa</taxon>
        <taxon>Annelida</taxon>
        <taxon>Polychaeta</taxon>
        <taxon>Polychaeta incertae sedis</taxon>
        <taxon>Dinophilidae</taxon>
        <taxon>Dimorphilus</taxon>
    </lineage>
</organism>
<sequence>MEVKVAVVQDSPAIFDLENTLEKVEKLTKEAASEGAKLILFPEAFVSSYPKSLKFGTVVGNRTEEGREVWLKYVKSSVQVPGPATDRLASIAAGNSIYLVIGVIERDTISNGTLYCTILYFSPAGKLLGKHRKLKPTAGERMVWGEGSGDTLSTFDTSIGKIGGLICWENYMPLARMAMYNKGVEIYLAPTADHRDTWVASMQHIAREGRCFVLSCNQFVKATDYPEDILHLEGIKELPDIVTTGGSVIVSPLGKIIAGPLFNEAGILYATLDLEDIIRSKLEFDVIGHYSRDDVFNFDVPSQPDTVKE</sequence>
<dbReference type="InterPro" id="IPR044149">
    <property type="entry name" value="Nitrilases_CHs"/>
</dbReference>
<proteinExistence type="inferred from homology"/>
<dbReference type="InterPro" id="IPR003010">
    <property type="entry name" value="C-N_Hydrolase"/>
</dbReference>
<dbReference type="GO" id="GO:0016836">
    <property type="term" value="F:hydro-lyase activity"/>
    <property type="evidence" value="ECO:0007669"/>
    <property type="project" value="UniProtKB-ARBA"/>
</dbReference>
<dbReference type="InterPro" id="IPR036526">
    <property type="entry name" value="C-N_Hydrolase_sf"/>
</dbReference>